<comment type="caution">
    <text evidence="2">The sequence shown here is derived from an EMBL/GenBank/DDBJ whole genome shotgun (WGS) entry which is preliminary data.</text>
</comment>
<dbReference type="InterPro" id="IPR040624">
    <property type="entry name" value="HalOD1"/>
</dbReference>
<evidence type="ECO:0000313" key="2">
    <source>
        <dbReference type="EMBL" id="MDF9746503.1"/>
    </source>
</evidence>
<proteinExistence type="predicted"/>
<organism evidence="2 3">
    <name type="scientific">Natrinema salsiterrestre</name>
    <dbReference type="NCBI Taxonomy" id="2950540"/>
    <lineage>
        <taxon>Archaea</taxon>
        <taxon>Methanobacteriati</taxon>
        <taxon>Methanobacteriota</taxon>
        <taxon>Stenosarchaea group</taxon>
        <taxon>Halobacteria</taxon>
        <taxon>Halobacteriales</taxon>
        <taxon>Natrialbaceae</taxon>
        <taxon>Natrinema</taxon>
    </lineage>
</organism>
<dbReference type="Proteomes" id="UP001154061">
    <property type="component" value="Unassembled WGS sequence"/>
</dbReference>
<dbReference type="EMBL" id="JAMQOT010000004">
    <property type="protein sequence ID" value="MDF9746503.1"/>
    <property type="molecule type" value="Genomic_DNA"/>
</dbReference>
<keyword evidence="3" id="KW-1185">Reference proteome</keyword>
<dbReference type="Pfam" id="PF18545">
    <property type="entry name" value="HalOD1"/>
    <property type="match status" value="1"/>
</dbReference>
<evidence type="ECO:0000313" key="3">
    <source>
        <dbReference type="Proteomes" id="UP001154061"/>
    </source>
</evidence>
<dbReference type="RefSeq" id="WP_277522049.1">
    <property type="nucleotide sequence ID" value="NZ_JAMQOT010000004.1"/>
</dbReference>
<protein>
    <recommendedName>
        <fullName evidence="1">Halobacterial output domain-containing protein</fullName>
    </recommendedName>
</protein>
<evidence type="ECO:0000259" key="1">
    <source>
        <dbReference type="Pfam" id="PF18545"/>
    </source>
</evidence>
<sequence length="97" mass="10443">MLLSVDQSDTSAAQSISFDVIAAVAEAEGIDPVELEPPEYDALYDVINPEALDSLFATRENGSDRPTGRVEFPFCGYDVVVTNDGDVDVSDRDGDLE</sequence>
<accession>A0A9Q4L441</accession>
<reference evidence="2" key="1">
    <citation type="submission" date="2022-06" db="EMBL/GenBank/DDBJ databases">
        <title>Natrinema sp. a new haloarchaeum isolate from saline soil.</title>
        <authorList>
            <person name="Strakova D."/>
            <person name="Galisteo C."/>
            <person name="Sanchez-Porro C."/>
            <person name="Ventosa A."/>
        </authorList>
    </citation>
    <scope>NUCLEOTIDE SEQUENCE</scope>
    <source>
        <strain evidence="2">S1CR25-10</strain>
    </source>
</reference>
<gene>
    <name evidence="2" type="ORF">NDI89_13010</name>
</gene>
<dbReference type="AlphaFoldDB" id="A0A9Q4L441"/>
<name>A0A9Q4L441_9EURY</name>
<feature type="domain" description="Halobacterial output" evidence="1">
    <location>
        <begin position="14"/>
        <end position="90"/>
    </location>
</feature>